<reference evidence="1" key="1">
    <citation type="journal article" date="2021" name="IMA Fungus">
        <title>Genomic characterization of three marine fungi, including Emericellopsis atlantica sp. nov. with signatures of a generalist lifestyle and marine biomass degradation.</title>
        <authorList>
            <person name="Hagestad O.C."/>
            <person name="Hou L."/>
            <person name="Andersen J.H."/>
            <person name="Hansen E.H."/>
            <person name="Altermark B."/>
            <person name="Li C."/>
            <person name="Kuhnert E."/>
            <person name="Cox R.J."/>
            <person name="Crous P.W."/>
            <person name="Spatafora J.W."/>
            <person name="Lail K."/>
            <person name="Amirebrahimi M."/>
            <person name="Lipzen A."/>
            <person name="Pangilinan J."/>
            <person name="Andreopoulos W."/>
            <person name="Hayes R.D."/>
            <person name="Ng V."/>
            <person name="Grigoriev I.V."/>
            <person name="Jackson S.A."/>
            <person name="Sutton T.D.S."/>
            <person name="Dobson A.D.W."/>
            <person name="Rama T."/>
        </authorList>
    </citation>
    <scope>NUCLEOTIDE SEQUENCE</scope>
    <source>
        <strain evidence="1">TS7</strain>
    </source>
</reference>
<dbReference type="Proteomes" id="UP000887229">
    <property type="component" value="Unassembled WGS sequence"/>
</dbReference>
<sequence length="233" mass="26422">MVCPVFKLLGCSFQRAKSMNRIFVLVSSSQITDHSSLDYVEPPHTDVDGHIPGVVLSSLLQTSVYIYRHSRGYRRLRVAFKLYVYCLVHMDHHFIRVIVLVRKLMHSSTCTPSRLSLVVCYQPRSCKTNMLCKEVSLPLKYWLEDAKPSLYGQSLGNMSCGTETSWKIRKNKPHVQDQTLKVINCDALQVAARTECKWQPLHKAGGFSFAASSPKSSTRCRSGLLKLIESHTM</sequence>
<keyword evidence="2" id="KW-1185">Reference proteome</keyword>
<name>A0A9P7ZM34_9HYPO</name>
<protein>
    <submittedName>
        <fullName evidence="1">Uncharacterized protein</fullName>
    </submittedName>
</protein>
<organism evidence="1 2">
    <name type="scientific">Emericellopsis atlantica</name>
    <dbReference type="NCBI Taxonomy" id="2614577"/>
    <lineage>
        <taxon>Eukaryota</taxon>
        <taxon>Fungi</taxon>
        <taxon>Dikarya</taxon>
        <taxon>Ascomycota</taxon>
        <taxon>Pezizomycotina</taxon>
        <taxon>Sordariomycetes</taxon>
        <taxon>Hypocreomycetidae</taxon>
        <taxon>Hypocreales</taxon>
        <taxon>Bionectriaceae</taxon>
        <taxon>Emericellopsis</taxon>
    </lineage>
</organism>
<gene>
    <name evidence="1" type="ORF">F5Z01DRAFT_121278</name>
</gene>
<evidence type="ECO:0000313" key="2">
    <source>
        <dbReference type="Proteomes" id="UP000887229"/>
    </source>
</evidence>
<dbReference type="EMBL" id="MU251255">
    <property type="protein sequence ID" value="KAG9254212.1"/>
    <property type="molecule type" value="Genomic_DNA"/>
</dbReference>
<accession>A0A9P7ZM34</accession>
<evidence type="ECO:0000313" key="1">
    <source>
        <dbReference type="EMBL" id="KAG9254212.1"/>
    </source>
</evidence>
<comment type="caution">
    <text evidence="1">The sequence shown here is derived from an EMBL/GenBank/DDBJ whole genome shotgun (WGS) entry which is preliminary data.</text>
</comment>
<dbReference type="GeneID" id="70288392"/>
<dbReference type="AlphaFoldDB" id="A0A9P7ZM34"/>
<proteinExistence type="predicted"/>
<dbReference type="RefSeq" id="XP_046118136.1">
    <property type="nucleotide sequence ID" value="XM_046257489.1"/>
</dbReference>